<gene>
    <name evidence="1" type="ORF">ILEXP_LOCUS5265</name>
</gene>
<dbReference type="EMBL" id="CAUOFW020000865">
    <property type="protein sequence ID" value="CAK9138168.1"/>
    <property type="molecule type" value="Genomic_DNA"/>
</dbReference>
<comment type="caution">
    <text evidence="1">The sequence shown here is derived from an EMBL/GenBank/DDBJ whole genome shotgun (WGS) entry which is preliminary data.</text>
</comment>
<sequence length="91" mass="10419">MTDMPRQHNDSFFFRLYCIVLRPDLPIFDAGLLTFSLHDSSPEMVAVAEIAVRDRVQILCLVRVQFHIVHAVAFPRPSHGGRRQCDNSQVI</sequence>
<name>A0ABC8QZJ4_9AQUA</name>
<evidence type="ECO:0000313" key="2">
    <source>
        <dbReference type="Proteomes" id="UP001642360"/>
    </source>
</evidence>
<evidence type="ECO:0000313" key="1">
    <source>
        <dbReference type="EMBL" id="CAK9138168.1"/>
    </source>
</evidence>
<dbReference type="Proteomes" id="UP001642360">
    <property type="component" value="Unassembled WGS sequence"/>
</dbReference>
<keyword evidence="2" id="KW-1185">Reference proteome</keyword>
<protein>
    <submittedName>
        <fullName evidence="1">Uncharacterized protein</fullName>
    </submittedName>
</protein>
<reference evidence="1 2" key="1">
    <citation type="submission" date="2024-02" db="EMBL/GenBank/DDBJ databases">
        <authorList>
            <person name="Vignale AGUSTIN F."/>
            <person name="Sosa J E."/>
            <person name="Modenutti C."/>
        </authorList>
    </citation>
    <scope>NUCLEOTIDE SEQUENCE [LARGE SCALE GENOMIC DNA]</scope>
</reference>
<organism evidence="1 2">
    <name type="scientific">Ilex paraguariensis</name>
    <name type="common">yerba mate</name>
    <dbReference type="NCBI Taxonomy" id="185542"/>
    <lineage>
        <taxon>Eukaryota</taxon>
        <taxon>Viridiplantae</taxon>
        <taxon>Streptophyta</taxon>
        <taxon>Embryophyta</taxon>
        <taxon>Tracheophyta</taxon>
        <taxon>Spermatophyta</taxon>
        <taxon>Magnoliopsida</taxon>
        <taxon>eudicotyledons</taxon>
        <taxon>Gunneridae</taxon>
        <taxon>Pentapetalae</taxon>
        <taxon>asterids</taxon>
        <taxon>campanulids</taxon>
        <taxon>Aquifoliales</taxon>
        <taxon>Aquifoliaceae</taxon>
        <taxon>Ilex</taxon>
    </lineage>
</organism>
<proteinExistence type="predicted"/>
<dbReference type="AlphaFoldDB" id="A0ABC8QZJ4"/>
<accession>A0ABC8QZJ4</accession>